<evidence type="ECO:0000313" key="2">
    <source>
        <dbReference type="Proteomes" id="UP000243978"/>
    </source>
</evidence>
<dbReference type="InterPro" id="IPR051677">
    <property type="entry name" value="AfsR-DnrI-RedD_regulator"/>
</dbReference>
<proteinExistence type="predicted"/>
<sequence length="546" mass="60183">MGNRLSISLFGPCVVRVSGMRGATLKSQKQRAFFALLATAPLARRTRNYLQHTLWGSYSYDEGRQNLRRMLSDLRRILGPDFDRFLTCTNSDIALDLTRVRFEGGPTHGSFLKDIDLRVPNFQNWIASIRADESQIAGLYRKAPCPGLSPPMPRIAVLPFRRIWGDESLYVLGDWLAEEICRSLSRSRALFIVSHLSSRAVASPQPDIAAIRRTLGVDYFVSGSVRDIGGRCAVDMDFVDARDGSIIWSRQISASSAQGFCLVRTGLDDVVRAIGRSIADGSIAYVRDRPPLALEDHRLIVEGVSLMHRLAFCQFATSRALLLEAVSRAPKNAETHAWLARWYMLNVFNGWTADRPGDTQRALDATARALDLDPESAFALVIDGCVRTNLLRNTDVAQDSYDAALKINPNESLSWLLSGAHLAFRDEGTEAIAATVRARSLSPADPFSYYFDSLCSSAYLAAEDYESALALAQASLANNDRHVSTLRAKIVSLHHLDRGAEARATADRLRRRCPGFRLETYRKTHPAAHSVLGTKAAAALAASGLS</sequence>
<dbReference type="AlphaFoldDB" id="A0A2T6BEH0"/>
<dbReference type="InterPro" id="IPR011990">
    <property type="entry name" value="TPR-like_helical_dom_sf"/>
</dbReference>
<dbReference type="InterPro" id="IPR036388">
    <property type="entry name" value="WH-like_DNA-bd_sf"/>
</dbReference>
<organism evidence="1 2">
    <name type="scientific">Litoreibacter ponti</name>
    <dbReference type="NCBI Taxonomy" id="1510457"/>
    <lineage>
        <taxon>Bacteria</taxon>
        <taxon>Pseudomonadati</taxon>
        <taxon>Pseudomonadota</taxon>
        <taxon>Alphaproteobacteria</taxon>
        <taxon>Rhodobacterales</taxon>
        <taxon>Roseobacteraceae</taxon>
        <taxon>Litoreibacter</taxon>
    </lineage>
</organism>
<protein>
    <submittedName>
        <fullName evidence="1">TolB-like protein</fullName>
    </submittedName>
</protein>
<dbReference type="PANTHER" id="PTHR35807">
    <property type="entry name" value="TRANSCRIPTIONAL REGULATOR REDD-RELATED"/>
    <property type="match status" value="1"/>
</dbReference>
<dbReference type="GO" id="GO:0003677">
    <property type="term" value="F:DNA binding"/>
    <property type="evidence" value="ECO:0007669"/>
    <property type="project" value="InterPro"/>
</dbReference>
<name>A0A2T6BEH0_9RHOB</name>
<dbReference type="EMBL" id="QBKS01000002">
    <property type="protein sequence ID" value="PTX54462.1"/>
    <property type="molecule type" value="Genomic_DNA"/>
</dbReference>
<dbReference type="Proteomes" id="UP000243978">
    <property type="component" value="Unassembled WGS sequence"/>
</dbReference>
<dbReference type="Gene3D" id="3.40.50.10610">
    <property type="entry name" value="ABC-type transport auxiliary lipoprotein component"/>
    <property type="match status" value="1"/>
</dbReference>
<accession>A0A2T6BEH0</accession>
<reference evidence="1 2" key="1">
    <citation type="submission" date="2018-04" db="EMBL/GenBank/DDBJ databases">
        <title>Genomic Encyclopedia of Archaeal and Bacterial Type Strains, Phase II (KMG-II): from individual species to whole genera.</title>
        <authorList>
            <person name="Goeker M."/>
        </authorList>
    </citation>
    <scope>NUCLEOTIDE SEQUENCE [LARGE SCALE GENOMIC DNA]</scope>
    <source>
        <strain evidence="1 2">DSM 100977</strain>
    </source>
</reference>
<comment type="caution">
    <text evidence="1">The sequence shown here is derived from an EMBL/GenBank/DDBJ whole genome shotgun (WGS) entry which is preliminary data.</text>
</comment>
<gene>
    <name evidence="1" type="ORF">C8N43_3277</name>
</gene>
<keyword evidence="2" id="KW-1185">Reference proteome</keyword>
<dbReference type="Gene3D" id="1.25.40.10">
    <property type="entry name" value="Tetratricopeptide repeat domain"/>
    <property type="match status" value="1"/>
</dbReference>
<evidence type="ECO:0000313" key="1">
    <source>
        <dbReference type="EMBL" id="PTX54462.1"/>
    </source>
</evidence>
<dbReference type="OrthoDB" id="9807521at2"/>
<dbReference type="Gene3D" id="1.10.10.10">
    <property type="entry name" value="Winged helix-like DNA-binding domain superfamily/Winged helix DNA-binding domain"/>
    <property type="match status" value="1"/>
</dbReference>
<dbReference type="InterPro" id="IPR016032">
    <property type="entry name" value="Sig_transdc_resp-reg_C-effctor"/>
</dbReference>
<dbReference type="GO" id="GO:0006355">
    <property type="term" value="P:regulation of DNA-templated transcription"/>
    <property type="evidence" value="ECO:0007669"/>
    <property type="project" value="InterPro"/>
</dbReference>
<dbReference type="SUPFAM" id="SSF48452">
    <property type="entry name" value="TPR-like"/>
    <property type="match status" value="1"/>
</dbReference>
<dbReference type="SUPFAM" id="SSF46894">
    <property type="entry name" value="C-terminal effector domain of the bipartite response regulators"/>
    <property type="match status" value="1"/>
</dbReference>